<proteinExistence type="predicted"/>
<dbReference type="AlphaFoldDB" id="A0A9K3CZ04"/>
<organism evidence="1 2">
    <name type="scientific">Kipferlia bialata</name>
    <dbReference type="NCBI Taxonomy" id="797122"/>
    <lineage>
        <taxon>Eukaryota</taxon>
        <taxon>Metamonada</taxon>
        <taxon>Carpediemonas-like organisms</taxon>
        <taxon>Kipferlia</taxon>
    </lineage>
</organism>
<dbReference type="EMBL" id="BDIP01002168">
    <property type="protein sequence ID" value="GIQ85846.1"/>
    <property type="molecule type" value="Genomic_DNA"/>
</dbReference>
<evidence type="ECO:0000313" key="2">
    <source>
        <dbReference type="Proteomes" id="UP000265618"/>
    </source>
</evidence>
<evidence type="ECO:0000313" key="1">
    <source>
        <dbReference type="EMBL" id="GIQ85846.1"/>
    </source>
</evidence>
<reference evidence="1 2" key="1">
    <citation type="journal article" date="2018" name="PLoS ONE">
        <title>The draft genome of Kipferlia bialata reveals reductive genome evolution in fornicate parasites.</title>
        <authorList>
            <person name="Tanifuji G."/>
            <person name="Takabayashi S."/>
            <person name="Kume K."/>
            <person name="Takagi M."/>
            <person name="Nakayama T."/>
            <person name="Kamikawa R."/>
            <person name="Inagaki Y."/>
            <person name="Hashimoto T."/>
        </authorList>
    </citation>
    <scope>NUCLEOTIDE SEQUENCE [LARGE SCALE GENOMIC DNA]</scope>
    <source>
        <strain evidence="1">NY0173</strain>
    </source>
</reference>
<comment type="caution">
    <text evidence="1">The sequence shown here is derived from an EMBL/GenBank/DDBJ whole genome shotgun (WGS) entry which is preliminary data.</text>
</comment>
<keyword evidence="2" id="KW-1185">Reference proteome</keyword>
<name>A0A9K3CZ04_9EUKA</name>
<accession>A0A9K3CZ04</accession>
<feature type="non-terminal residue" evidence="1">
    <location>
        <position position="126"/>
    </location>
</feature>
<gene>
    <name evidence="1" type="ORF">KIPB_007585</name>
</gene>
<sequence>MEYLASVSARTENSQASIASLRSEVEGLTEILPIVQAQDVPLFLDQLTNIREAVGDVASELESMLEEIVDAVPTHCQPAVDSTAPKATATQTHMREAFSVVEECVETQLQLLDGLTADCNALGNLA</sequence>
<dbReference type="Proteomes" id="UP000265618">
    <property type="component" value="Unassembled WGS sequence"/>
</dbReference>
<protein>
    <submittedName>
        <fullName evidence="1">Uncharacterized protein</fullName>
    </submittedName>
</protein>